<dbReference type="Pfam" id="PF10363">
    <property type="entry name" value="RTP1_C1"/>
    <property type="match status" value="1"/>
</dbReference>
<reference evidence="7 8" key="1">
    <citation type="submission" date="2024-02" db="EMBL/GenBank/DDBJ databases">
        <title>Discinaceae phylogenomics.</title>
        <authorList>
            <person name="Dirks A.C."/>
            <person name="James T.Y."/>
        </authorList>
    </citation>
    <scope>NUCLEOTIDE SEQUENCE [LARGE SCALE GENOMIC DNA]</scope>
    <source>
        <strain evidence="7 8">ACD0624</strain>
    </source>
</reference>
<evidence type="ECO:0000256" key="2">
    <source>
        <dbReference type="SAM" id="MobiDB-lite"/>
    </source>
</evidence>
<feature type="region of interest" description="Disordered" evidence="2">
    <location>
        <begin position="604"/>
        <end position="639"/>
    </location>
</feature>
<feature type="compositionally biased region" description="Acidic residues" evidence="2">
    <location>
        <begin position="622"/>
        <end position="638"/>
    </location>
</feature>
<name>A0ABR3GUX9_9PEZI</name>
<comment type="caution">
    <text evidence="7">The sequence shown here is derived from an EMBL/GenBank/DDBJ whole genome shotgun (WGS) entry which is preliminary data.</text>
</comment>
<feature type="region of interest" description="Disordered" evidence="2">
    <location>
        <begin position="864"/>
        <end position="903"/>
    </location>
</feature>
<evidence type="ECO:0000313" key="8">
    <source>
        <dbReference type="Proteomes" id="UP001447188"/>
    </source>
</evidence>
<dbReference type="InterPro" id="IPR016024">
    <property type="entry name" value="ARM-type_fold"/>
</dbReference>
<evidence type="ECO:0000259" key="3">
    <source>
        <dbReference type="Pfam" id="PF10304"/>
    </source>
</evidence>
<evidence type="ECO:0000259" key="5">
    <source>
        <dbReference type="Pfam" id="PF23565"/>
    </source>
</evidence>
<evidence type="ECO:0000259" key="6">
    <source>
        <dbReference type="Pfam" id="PF25267"/>
    </source>
</evidence>
<accession>A0ABR3GUX9</accession>
<dbReference type="InterPro" id="IPR057407">
    <property type="entry name" value="HEAT_TANGO6"/>
</dbReference>
<keyword evidence="8" id="KW-1185">Reference proteome</keyword>
<feature type="domain" description="TANGO6 N-terminal" evidence="6">
    <location>
        <begin position="64"/>
        <end position="184"/>
    </location>
</feature>
<feature type="domain" description="TANGO6 HEAT repeat" evidence="5">
    <location>
        <begin position="206"/>
        <end position="482"/>
    </location>
</feature>
<evidence type="ECO:0000256" key="1">
    <source>
        <dbReference type="ARBA" id="ARBA00005724"/>
    </source>
</evidence>
<dbReference type="InterPro" id="IPR019414">
    <property type="entry name" value="Rtp1_C2"/>
</dbReference>
<feature type="compositionally biased region" description="Basic and acidic residues" evidence="2">
    <location>
        <begin position="612"/>
        <end position="621"/>
    </location>
</feature>
<protein>
    <recommendedName>
        <fullName evidence="9">RNA polymerase II assembly factor Rtp1 C-terminal domain-containing protein</fullName>
    </recommendedName>
</protein>
<proteinExistence type="inferred from homology"/>
<comment type="similarity">
    <text evidence="1">Belongs to the Tango6 family.</text>
</comment>
<feature type="compositionally biased region" description="Basic and acidic residues" evidence="2">
    <location>
        <begin position="888"/>
        <end position="900"/>
    </location>
</feature>
<dbReference type="InterPro" id="IPR039600">
    <property type="entry name" value="TANGO6/Rtp1"/>
</dbReference>
<dbReference type="InterPro" id="IPR019451">
    <property type="entry name" value="Rtp1_C1"/>
</dbReference>
<feature type="domain" description="RNA polymerase II assembly factor Rtp1 C-terminal" evidence="3">
    <location>
        <begin position="1015"/>
        <end position="1034"/>
    </location>
</feature>
<organism evidence="7 8">
    <name type="scientific">Discina gigas</name>
    <dbReference type="NCBI Taxonomy" id="1032678"/>
    <lineage>
        <taxon>Eukaryota</taxon>
        <taxon>Fungi</taxon>
        <taxon>Dikarya</taxon>
        <taxon>Ascomycota</taxon>
        <taxon>Pezizomycotina</taxon>
        <taxon>Pezizomycetes</taxon>
        <taxon>Pezizales</taxon>
        <taxon>Discinaceae</taxon>
        <taxon>Discina</taxon>
    </lineage>
</organism>
<evidence type="ECO:0000259" key="4">
    <source>
        <dbReference type="Pfam" id="PF10363"/>
    </source>
</evidence>
<sequence>MTSPTPMEEANSFLRPVLDRVAGGGPLLQRLSSSLPNPPPPADIGIVTYAVVTHALWLLKSIHAAAVSAPPQTADKLVNATDSRTITYLLDLIVLEGIYPSLSPGVGIPIERRAMRFATPPKQKFGQTKNVELLGKVVEGLISVMEQGGVERGVGEAAKERCLVDVLAGCGELAFVQNWHTQEKRKWDEEWNILPLITALSALPIRPHAIRHILQLFLSKISDSVLSVDALTNASRIICAVPTTVTPETYFANVCPQLLECLDGDHAELARAAGFVVAELLGKGGKVEGIIEREIVEPIVAGLSPTWTKREEAVKPVQGKKRNASSALLAFEASPSLAGQTKHPPILEIVDHQPSLVSLIEDDIKMQDGPLVPEKQLTNTLHRLSILFLSHPSPAVPQRLVTPILLPLWALISYAKKTSRSTWYSKALALLKSYIKTTTTTDSGKEESVPERLQKGLLFTGGPNWEFGPGAEGGIEIRPRANENGLGMDAIEARVEEFLALLDEGGIPEGALNTYFLSILRVWLGRRNGVEEEGDPVRMFTTLKILQEMLLRHSKVLAKAPTQTLQIVGSVLGEYVDYCESLKSQDKEVANPTLRGLGKIVHGISSPSVPRKQQERRKFMGEEEEEEEEEGQGDEETERNETVVMALSLLSVLISQPGTKLTAADEKLIQTLHPPLQYISSLPGIDSDLSSLATNIASLLALHEPTTGVSTDPSQGELEKESYVLALSYLRDPLIPVRAHGLHLLRLLIMARAAVVDVVGTMKLLIGMLKDGDSFVYLNVVKCLSALTERHSQTVTRMLVESYVDDANALGSEEGGGRLGLDERLRIGEALLVTVQRLGGVLVGEAADVICESMLGVISRRRIRKDSEGTREEEEWGSDPEDNEETEDMSKDPQVQERKKADRAHKARIIKGWHPKNFTEDLRIRTSALSILGAAIETNAPGLGPRTLTEALSTSLSILTLETTAEKAILRRAAVVCIGSVLRSLVGLGDDEKDSEGGVWRVIVWDVLKNRVGEVRRVLGYVRGSDNDGLVREQTGVVADNLEAVVEWWMLGGSGSADGGGSIMVGGLRII</sequence>
<evidence type="ECO:0008006" key="9">
    <source>
        <dbReference type="Google" id="ProtNLM"/>
    </source>
</evidence>
<dbReference type="Pfam" id="PF23565">
    <property type="entry name" value="ARM_TANGO6"/>
    <property type="match status" value="1"/>
</dbReference>
<dbReference type="Proteomes" id="UP001447188">
    <property type="component" value="Unassembled WGS sequence"/>
</dbReference>
<dbReference type="Pfam" id="PF25267">
    <property type="entry name" value="TANGO6_N"/>
    <property type="match status" value="1"/>
</dbReference>
<dbReference type="PANTHER" id="PTHR20959">
    <property type="entry name" value="TRANSPORT AND GOLGI ORGANIZATION PROTEIN 6 FAMILY MEMBER"/>
    <property type="match status" value="1"/>
</dbReference>
<gene>
    <name evidence="7" type="ORF">Q9L58_001324</name>
</gene>
<dbReference type="PANTHER" id="PTHR20959:SF1">
    <property type="entry name" value="TRANSPORT AND GOLGI ORGANIZATION PROTEIN 6 HOMOLOG"/>
    <property type="match status" value="1"/>
</dbReference>
<dbReference type="Pfam" id="PF10304">
    <property type="entry name" value="RTP1_C2"/>
    <property type="match status" value="1"/>
</dbReference>
<dbReference type="InterPro" id="IPR057347">
    <property type="entry name" value="TANGO6_N"/>
</dbReference>
<dbReference type="EMBL" id="JBBBZM010000009">
    <property type="protein sequence ID" value="KAL0639755.1"/>
    <property type="molecule type" value="Genomic_DNA"/>
</dbReference>
<dbReference type="SUPFAM" id="SSF48371">
    <property type="entry name" value="ARM repeat"/>
    <property type="match status" value="1"/>
</dbReference>
<feature type="domain" description="RNA polymerase II assembly factor Rtp1 C-terminal" evidence="4">
    <location>
        <begin position="726"/>
        <end position="839"/>
    </location>
</feature>
<evidence type="ECO:0000313" key="7">
    <source>
        <dbReference type="EMBL" id="KAL0639755.1"/>
    </source>
</evidence>
<feature type="compositionally biased region" description="Acidic residues" evidence="2">
    <location>
        <begin position="871"/>
        <end position="887"/>
    </location>
</feature>